<keyword evidence="2" id="KW-1185">Reference proteome</keyword>
<reference evidence="1" key="1">
    <citation type="journal article" date="2019" name="bioRxiv">
        <title>The Genome of the Zebra Mussel, Dreissena polymorpha: A Resource for Invasive Species Research.</title>
        <authorList>
            <person name="McCartney M.A."/>
            <person name="Auch B."/>
            <person name="Kono T."/>
            <person name="Mallez S."/>
            <person name="Zhang Y."/>
            <person name="Obille A."/>
            <person name="Becker A."/>
            <person name="Abrahante J.E."/>
            <person name="Garbe J."/>
            <person name="Badalamenti J.P."/>
            <person name="Herman A."/>
            <person name="Mangelson H."/>
            <person name="Liachko I."/>
            <person name="Sullivan S."/>
            <person name="Sone E.D."/>
            <person name="Koren S."/>
            <person name="Silverstein K.A.T."/>
            <person name="Beckman K.B."/>
            <person name="Gohl D.M."/>
        </authorList>
    </citation>
    <scope>NUCLEOTIDE SEQUENCE</scope>
    <source>
        <strain evidence="1">Duluth1</strain>
        <tissue evidence="1">Whole animal</tissue>
    </source>
</reference>
<comment type="caution">
    <text evidence="1">The sequence shown here is derived from an EMBL/GenBank/DDBJ whole genome shotgun (WGS) entry which is preliminary data.</text>
</comment>
<evidence type="ECO:0000313" key="1">
    <source>
        <dbReference type="EMBL" id="KAH3837714.1"/>
    </source>
</evidence>
<dbReference type="EMBL" id="JAIWYP010000004">
    <property type="protein sequence ID" value="KAH3837714.1"/>
    <property type="molecule type" value="Genomic_DNA"/>
</dbReference>
<organism evidence="1 2">
    <name type="scientific">Dreissena polymorpha</name>
    <name type="common">Zebra mussel</name>
    <name type="synonym">Mytilus polymorpha</name>
    <dbReference type="NCBI Taxonomy" id="45954"/>
    <lineage>
        <taxon>Eukaryota</taxon>
        <taxon>Metazoa</taxon>
        <taxon>Spiralia</taxon>
        <taxon>Lophotrochozoa</taxon>
        <taxon>Mollusca</taxon>
        <taxon>Bivalvia</taxon>
        <taxon>Autobranchia</taxon>
        <taxon>Heteroconchia</taxon>
        <taxon>Euheterodonta</taxon>
        <taxon>Imparidentia</taxon>
        <taxon>Neoheterodontei</taxon>
        <taxon>Myida</taxon>
        <taxon>Dreissenoidea</taxon>
        <taxon>Dreissenidae</taxon>
        <taxon>Dreissena</taxon>
    </lineage>
</organism>
<name>A0A9D4KDX3_DREPO</name>
<evidence type="ECO:0000313" key="2">
    <source>
        <dbReference type="Proteomes" id="UP000828390"/>
    </source>
</evidence>
<dbReference type="Proteomes" id="UP000828390">
    <property type="component" value="Unassembled WGS sequence"/>
</dbReference>
<protein>
    <submittedName>
        <fullName evidence="1">Uncharacterized protein</fullName>
    </submittedName>
</protein>
<sequence>MINSSLPIVREHIAAQFALTFSDEIVAQGLTHQESALCSLTVQTTMIPPVTRDRSMKLDMSFPPLKWGLIYVH</sequence>
<dbReference type="AlphaFoldDB" id="A0A9D4KDX3"/>
<proteinExistence type="predicted"/>
<accession>A0A9D4KDX3</accession>
<reference evidence="1" key="2">
    <citation type="submission" date="2020-11" db="EMBL/GenBank/DDBJ databases">
        <authorList>
            <person name="McCartney M.A."/>
            <person name="Auch B."/>
            <person name="Kono T."/>
            <person name="Mallez S."/>
            <person name="Becker A."/>
            <person name="Gohl D.M."/>
            <person name="Silverstein K.A.T."/>
            <person name="Koren S."/>
            <person name="Bechman K.B."/>
            <person name="Herman A."/>
            <person name="Abrahante J.E."/>
            <person name="Garbe J."/>
        </authorList>
    </citation>
    <scope>NUCLEOTIDE SEQUENCE</scope>
    <source>
        <strain evidence="1">Duluth1</strain>
        <tissue evidence="1">Whole animal</tissue>
    </source>
</reference>
<gene>
    <name evidence="1" type="ORF">DPMN_111115</name>
</gene>